<reference evidence="2" key="2">
    <citation type="submission" date="2020-09" db="EMBL/GenBank/DDBJ databases">
        <authorList>
            <person name="Sun Q."/>
            <person name="Zhou Y."/>
        </authorList>
    </citation>
    <scope>NUCLEOTIDE SEQUENCE</scope>
    <source>
        <strain evidence="2">CGMCC 4.7306</strain>
    </source>
</reference>
<reference evidence="2" key="1">
    <citation type="journal article" date="2014" name="Int. J. Syst. Evol. Microbiol.">
        <title>Complete genome sequence of Corynebacterium casei LMG S-19264T (=DSM 44701T), isolated from a smear-ripened cheese.</title>
        <authorList>
            <consortium name="US DOE Joint Genome Institute (JGI-PGF)"/>
            <person name="Walter F."/>
            <person name="Albersmeier A."/>
            <person name="Kalinowski J."/>
            <person name="Ruckert C."/>
        </authorList>
    </citation>
    <scope>NUCLEOTIDE SEQUENCE</scope>
    <source>
        <strain evidence="2">CGMCC 4.7306</strain>
    </source>
</reference>
<proteinExistence type="predicted"/>
<dbReference type="Pfam" id="PF02627">
    <property type="entry name" value="CMD"/>
    <property type="match status" value="1"/>
</dbReference>
<dbReference type="RefSeq" id="WP_188897854.1">
    <property type="nucleotide sequence ID" value="NZ_BMMZ01000015.1"/>
</dbReference>
<sequence length="150" mass="16408">MAHANIGKTHPAAYQAMMELNNQAAHAAAAAGLDAKLIELVKIRASQLNGCAFCLKLHVGDAIKHGETWDRLAVIAGWWESHYFTPEEQAALQIAERVTLISDHGHIPDRGVDEDRLTDRQAAAVTWLTIVINAWNRIAITSHYPVAPTA</sequence>
<dbReference type="AlphaFoldDB" id="A0A917SGC5"/>
<dbReference type="Proteomes" id="UP000613840">
    <property type="component" value="Unassembled WGS sequence"/>
</dbReference>
<dbReference type="EMBL" id="BMMZ01000015">
    <property type="protein sequence ID" value="GGL80760.1"/>
    <property type="molecule type" value="Genomic_DNA"/>
</dbReference>
<dbReference type="NCBIfam" id="TIGR00778">
    <property type="entry name" value="ahpD_dom"/>
    <property type="match status" value="1"/>
</dbReference>
<accession>A0A917SGC5</accession>
<dbReference type="InterPro" id="IPR003779">
    <property type="entry name" value="CMD-like"/>
</dbReference>
<keyword evidence="3" id="KW-1185">Reference proteome</keyword>
<feature type="domain" description="Carboxymuconolactone decarboxylase-like" evidence="1">
    <location>
        <begin position="11"/>
        <end position="96"/>
    </location>
</feature>
<dbReference type="Gene3D" id="1.20.1290.10">
    <property type="entry name" value="AhpD-like"/>
    <property type="match status" value="1"/>
</dbReference>
<evidence type="ECO:0000313" key="3">
    <source>
        <dbReference type="Proteomes" id="UP000613840"/>
    </source>
</evidence>
<comment type="caution">
    <text evidence="2">The sequence shown here is derived from an EMBL/GenBank/DDBJ whole genome shotgun (WGS) entry which is preliminary data.</text>
</comment>
<dbReference type="InterPro" id="IPR029032">
    <property type="entry name" value="AhpD-like"/>
</dbReference>
<evidence type="ECO:0000259" key="1">
    <source>
        <dbReference type="Pfam" id="PF02627"/>
    </source>
</evidence>
<gene>
    <name evidence="2" type="ORF">GCM10011575_43900</name>
</gene>
<evidence type="ECO:0000313" key="2">
    <source>
        <dbReference type="EMBL" id="GGL80760.1"/>
    </source>
</evidence>
<protein>
    <submittedName>
        <fullName evidence="2">Alkyl hydroperoxide reductase AhpD</fullName>
    </submittedName>
</protein>
<name>A0A917SGC5_9ACTN</name>
<dbReference type="PANTHER" id="PTHR35446">
    <property type="entry name" value="SI:CH211-175M2.5"/>
    <property type="match status" value="1"/>
</dbReference>
<dbReference type="PANTHER" id="PTHR35446:SF2">
    <property type="entry name" value="CARBOXYMUCONOLACTONE DECARBOXYLASE-LIKE DOMAIN-CONTAINING PROTEIN"/>
    <property type="match status" value="1"/>
</dbReference>
<organism evidence="2 3">
    <name type="scientific">Microlunatus endophyticus</name>
    <dbReference type="NCBI Taxonomy" id="1716077"/>
    <lineage>
        <taxon>Bacteria</taxon>
        <taxon>Bacillati</taxon>
        <taxon>Actinomycetota</taxon>
        <taxon>Actinomycetes</taxon>
        <taxon>Propionibacteriales</taxon>
        <taxon>Propionibacteriaceae</taxon>
        <taxon>Microlunatus</taxon>
    </lineage>
</organism>
<dbReference type="SUPFAM" id="SSF69118">
    <property type="entry name" value="AhpD-like"/>
    <property type="match status" value="1"/>
</dbReference>
<dbReference type="InterPro" id="IPR004675">
    <property type="entry name" value="AhpD_core"/>
</dbReference>
<dbReference type="GO" id="GO:0051920">
    <property type="term" value="F:peroxiredoxin activity"/>
    <property type="evidence" value="ECO:0007669"/>
    <property type="project" value="InterPro"/>
</dbReference>